<accession>A0A7K1UH48</accession>
<keyword evidence="1" id="KW-1133">Transmembrane helix</keyword>
<dbReference type="AlphaFoldDB" id="A0A7K1UH48"/>
<protein>
    <submittedName>
        <fullName evidence="2">Uncharacterized protein</fullName>
    </submittedName>
</protein>
<evidence type="ECO:0000313" key="3">
    <source>
        <dbReference type="Proteomes" id="UP000460157"/>
    </source>
</evidence>
<evidence type="ECO:0000313" key="2">
    <source>
        <dbReference type="EMBL" id="MVT25716.1"/>
    </source>
</evidence>
<dbReference type="Proteomes" id="UP000460157">
    <property type="component" value="Unassembled WGS sequence"/>
</dbReference>
<gene>
    <name evidence="2" type="ORF">GNZ21_04955</name>
</gene>
<feature type="transmembrane region" description="Helical" evidence="1">
    <location>
        <begin position="6"/>
        <end position="28"/>
    </location>
</feature>
<keyword evidence="1" id="KW-0812">Transmembrane</keyword>
<sequence length="105" mass="11887">MSPETLGFVAAAWVITGAVMAWSFFELWREEQDQKYRTKFARLTLVALPVGGLWLLVGAWLLIRDWAHETAASRSTGESRRSFFGDLMGNNRKRVPVAADERQSV</sequence>
<dbReference type="EMBL" id="WRPM01000031">
    <property type="protein sequence ID" value="MVT25716.1"/>
    <property type="molecule type" value="Genomic_DNA"/>
</dbReference>
<evidence type="ECO:0000256" key="1">
    <source>
        <dbReference type="SAM" id="Phobius"/>
    </source>
</evidence>
<organism evidence="2 3">
    <name type="scientific">Nesterenkonia alkaliphila</name>
    <dbReference type="NCBI Taxonomy" id="1463631"/>
    <lineage>
        <taxon>Bacteria</taxon>
        <taxon>Bacillati</taxon>
        <taxon>Actinomycetota</taxon>
        <taxon>Actinomycetes</taxon>
        <taxon>Micrococcales</taxon>
        <taxon>Micrococcaceae</taxon>
        <taxon>Nesterenkonia</taxon>
    </lineage>
</organism>
<keyword evidence="3" id="KW-1185">Reference proteome</keyword>
<name>A0A7K1UH48_9MICC</name>
<proteinExistence type="predicted"/>
<dbReference type="RefSeq" id="WP_157321904.1">
    <property type="nucleotide sequence ID" value="NZ_BMFX01000007.1"/>
</dbReference>
<reference evidence="2 3" key="1">
    <citation type="submission" date="2019-12" db="EMBL/GenBank/DDBJ databases">
        <title>Nesterenkonia muleiensis sp. nov., a novel actinobacterium isolated from sap of Populus euphratica.</title>
        <authorList>
            <person name="Wang R."/>
        </authorList>
    </citation>
    <scope>NUCLEOTIDE SEQUENCE [LARGE SCALE GENOMIC DNA]</scope>
    <source>
        <strain evidence="2 3">F10</strain>
    </source>
</reference>
<comment type="caution">
    <text evidence="2">The sequence shown here is derived from an EMBL/GenBank/DDBJ whole genome shotgun (WGS) entry which is preliminary data.</text>
</comment>
<keyword evidence="1" id="KW-0472">Membrane</keyword>
<feature type="transmembrane region" description="Helical" evidence="1">
    <location>
        <begin position="40"/>
        <end position="63"/>
    </location>
</feature>